<gene>
    <name evidence="1" type="ORF">Cvel_10626</name>
</gene>
<organism evidence="1">
    <name type="scientific">Chromera velia CCMP2878</name>
    <dbReference type="NCBI Taxonomy" id="1169474"/>
    <lineage>
        <taxon>Eukaryota</taxon>
        <taxon>Sar</taxon>
        <taxon>Alveolata</taxon>
        <taxon>Colpodellida</taxon>
        <taxon>Chromeraceae</taxon>
        <taxon>Chromera</taxon>
    </lineage>
</organism>
<name>A0A0G4I3B3_9ALVE</name>
<dbReference type="AlphaFoldDB" id="A0A0G4I3B3"/>
<sequence length="112" mass="12765">MVLFIFTTLEITGVIHETPSDPEKLQWAHESPYLYMFVWMALEYGTAVILPILMLLCPLGMYFTFLLLCWIVGTHKLIFLPLMDIVPSTLNRTISGGESLQITQVTTTRKPC</sequence>
<accession>A0A0G4I3B3</accession>
<dbReference type="EMBL" id="CDMZ01004949">
    <property type="protein sequence ID" value="CEM51444.1"/>
    <property type="molecule type" value="Genomic_DNA"/>
</dbReference>
<protein>
    <submittedName>
        <fullName evidence="1">Uncharacterized protein</fullName>
    </submittedName>
</protein>
<reference evidence="1" key="1">
    <citation type="submission" date="2014-11" db="EMBL/GenBank/DDBJ databases">
        <authorList>
            <person name="Otto D Thomas"/>
            <person name="Naeem Raeece"/>
        </authorList>
    </citation>
    <scope>NUCLEOTIDE SEQUENCE</scope>
</reference>
<evidence type="ECO:0000313" key="1">
    <source>
        <dbReference type="EMBL" id="CEM51444.1"/>
    </source>
</evidence>
<proteinExistence type="predicted"/>
<dbReference type="VEuPathDB" id="CryptoDB:Cvel_10626"/>